<dbReference type="Gene3D" id="1.10.10.60">
    <property type="entry name" value="Homeodomain-like"/>
    <property type="match status" value="1"/>
</dbReference>
<proteinExistence type="predicted"/>
<protein>
    <submittedName>
        <fullName evidence="1">Uncharacterized protein</fullName>
    </submittedName>
</protein>
<gene>
    <name evidence="1" type="ORF">D5R97_09160</name>
</gene>
<organism evidence="1 2">
    <name type="scientific">Candidatus Syntrophonatronum acetioxidans</name>
    <dbReference type="NCBI Taxonomy" id="1795816"/>
    <lineage>
        <taxon>Bacteria</taxon>
        <taxon>Bacillati</taxon>
        <taxon>Bacillota</taxon>
        <taxon>Clostridia</taxon>
        <taxon>Eubacteriales</taxon>
        <taxon>Syntrophomonadaceae</taxon>
        <taxon>Candidatus Syntrophonatronum</taxon>
    </lineage>
</organism>
<reference evidence="1 2" key="1">
    <citation type="submission" date="2018-08" db="EMBL/GenBank/DDBJ databases">
        <title>The metabolism and importance of syntrophic acetate oxidation coupled to methane or sulfide production in haloalkaline environments.</title>
        <authorList>
            <person name="Timmers P.H.A."/>
            <person name="Vavourakis C.D."/>
            <person name="Sorokin D.Y."/>
            <person name="Sinninghe Damste J.S."/>
            <person name="Muyzer G."/>
            <person name="Stams A.J.M."/>
            <person name="Plugge C.M."/>
        </authorList>
    </citation>
    <scope>NUCLEOTIDE SEQUENCE [LARGE SCALE GENOMIC DNA]</scope>
    <source>
        <strain evidence="1">MSAO_Bac1</strain>
    </source>
</reference>
<sequence>MKKKERIAAFEGIKTDVLTGNKKNKEMVKLFQQGMTYKEIATRYGLSTSRIGQILDRQARRAI</sequence>
<comment type="caution">
    <text evidence="1">The sequence shown here is derived from an EMBL/GenBank/DDBJ whole genome shotgun (WGS) entry which is preliminary data.</text>
</comment>
<dbReference type="Pfam" id="PF13384">
    <property type="entry name" value="HTH_23"/>
    <property type="match status" value="1"/>
</dbReference>
<dbReference type="EMBL" id="QZAA01000244">
    <property type="protein sequence ID" value="RQD73633.1"/>
    <property type="molecule type" value="Genomic_DNA"/>
</dbReference>
<evidence type="ECO:0000313" key="1">
    <source>
        <dbReference type="EMBL" id="RQD73633.1"/>
    </source>
</evidence>
<dbReference type="AlphaFoldDB" id="A0A424YAV3"/>
<name>A0A424YAV3_9FIRM</name>
<accession>A0A424YAV3</accession>
<dbReference type="Proteomes" id="UP000285138">
    <property type="component" value="Unassembled WGS sequence"/>
</dbReference>
<evidence type="ECO:0000313" key="2">
    <source>
        <dbReference type="Proteomes" id="UP000285138"/>
    </source>
</evidence>